<evidence type="ECO:0000313" key="7">
    <source>
        <dbReference type="EMBL" id="GBN30075.1"/>
    </source>
</evidence>
<feature type="domain" description="THAP-type" evidence="6">
    <location>
        <begin position="11"/>
        <end position="75"/>
    </location>
</feature>
<feature type="region of interest" description="Disordered" evidence="5">
    <location>
        <begin position="1"/>
        <end position="21"/>
    </location>
</feature>
<accession>A0A4Y2MSG5</accession>
<organism evidence="7 8">
    <name type="scientific">Araneus ventricosus</name>
    <name type="common">Orbweaver spider</name>
    <name type="synonym">Epeira ventricosa</name>
    <dbReference type="NCBI Taxonomy" id="182803"/>
    <lineage>
        <taxon>Eukaryota</taxon>
        <taxon>Metazoa</taxon>
        <taxon>Ecdysozoa</taxon>
        <taxon>Arthropoda</taxon>
        <taxon>Chelicerata</taxon>
        <taxon>Arachnida</taxon>
        <taxon>Araneae</taxon>
        <taxon>Araneomorphae</taxon>
        <taxon>Entelegynae</taxon>
        <taxon>Araneoidea</taxon>
        <taxon>Araneidae</taxon>
        <taxon>Araneus</taxon>
    </lineage>
</organism>
<keyword evidence="8" id="KW-1185">Reference proteome</keyword>
<dbReference type="SUPFAM" id="SSF57716">
    <property type="entry name" value="Glucocorticoid receptor-like (DNA-binding domain)"/>
    <property type="match status" value="1"/>
</dbReference>
<dbReference type="EMBL" id="BGPR01124616">
    <property type="protein sequence ID" value="GBN30075.1"/>
    <property type="molecule type" value="Genomic_DNA"/>
</dbReference>
<dbReference type="InterPro" id="IPR006612">
    <property type="entry name" value="THAP_Znf"/>
</dbReference>
<evidence type="ECO:0000256" key="4">
    <source>
        <dbReference type="ARBA" id="ARBA00023125"/>
    </source>
</evidence>
<dbReference type="GO" id="GO:0008270">
    <property type="term" value="F:zinc ion binding"/>
    <property type="evidence" value="ECO:0007669"/>
    <property type="project" value="UniProtKB-KW"/>
</dbReference>
<keyword evidence="2" id="KW-0863">Zinc-finger</keyword>
<dbReference type="OrthoDB" id="6775048at2759"/>
<keyword evidence="1" id="KW-0479">Metal-binding</keyword>
<evidence type="ECO:0000256" key="5">
    <source>
        <dbReference type="SAM" id="MobiDB-lite"/>
    </source>
</evidence>
<proteinExistence type="predicted"/>
<comment type="caution">
    <text evidence="7">The sequence shown here is derived from an EMBL/GenBank/DDBJ whole genome shotgun (WGS) entry which is preliminary data.</text>
</comment>
<dbReference type="Proteomes" id="UP000499080">
    <property type="component" value="Unassembled WGS sequence"/>
</dbReference>
<name>A0A4Y2MSG5_ARAVE</name>
<keyword evidence="3" id="KW-0862">Zinc</keyword>
<evidence type="ECO:0000256" key="1">
    <source>
        <dbReference type="ARBA" id="ARBA00022723"/>
    </source>
</evidence>
<dbReference type="Pfam" id="PF05485">
    <property type="entry name" value="THAP"/>
    <property type="match status" value="1"/>
</dbReference>
<feature type="compositionally biased region" description="Polar residues" evidence="5">
    <location>
        <begin position="1"/>
        <end position="12"/>
    </location>
</feature>
<dbReference type="GO" id="GO:0003677">
    <property type="term" value="F:DNA binding"/>
    <property type="evidence" value="ECO:0007669"/>
    <property type="project" value="UniProtKB-KW"/>
</dbReference>
<evidence type="ECO:0000313" key="8">
    <source>
        <dbReference type="Proteomes" id="UP000499080"/>
    </source>
</evidence>
<keyword evidence="4" id="KW-0238">DNA-binding</keyword>
<evidence type="ECO:0000259" key="6">
    <source>
        <dbReference type="Pfam" id="PF05485"/>
    </source>
</evidence>
<protein>
    <recommendedName>
        <fullName evidence="6">THAP-type domain-containing protein</fullName>
    </recommendedName>
</protein>
<evidence type="ECO:0000256" key="3">
    <source>
        <dbReference type="ARBA" id="ARBA00022833"/>
    </source>
</evidence>
<dbReference type="AlphaFoldDB" id="A0A4Y2MSG5"/>
<sequence length="90" mass="10184">MSGSKNTPSSYFASDEPENSSQRYKEWFSVLKWNVPPEEIKYVLNNARVCGRHFSESCFTSTLRKKLIKFACPVLTEDLPSASSGIAFLQ</sequence>
<reference evidence="7 8" key="1">
    <citation type="journal article" date="2019" name="Sci. Rep.">
        <title>Orb-weaving spider Araneus ventricosus genome elucidates the spidroin gene catalogue.</title>
        <authorList>
            <person name="Kono N."/>
            <person name="Nakamura H."/>
            <person name="Ohtoshi R."/>
            <person name="Moran D.A.P."/>
            <person name="Shinohara A."/>
            <person name="Yoshida Y."/>
            <person name="Fujiwara M."/>
            <person name="Mori M."/>
            <person name="Tomita M."/>
            <person name="Arakawa K."/>
        </authorList>
    </citation>
    <scope>NUCLEOTIDE SEQUENCE [LARGE SCALE GENOMIC DNA]</scope>
</reference>
<gene>
    <name evidence="7" type="ORF">AVEN_26595_1</name>
</gene>
<evidence type="ECO:0000256" key="2">
    <source>
        <dbReference type="ARBA" id="ARBA00022771"/>
    </source>
</evidence>